<dbReference type="PANTHER" id="PTHR10983">
    <property type="entry name" value="1-ACYLGLYCEROL-3-PHOSPHATE ACYLTRANSFERASE-RELATED"/>
    <property type="match status" value="1"/>
</dbReference>
<keyword evidence="1" id="KW-0812">Transmembrane</keyword>
<evidence type="ECO:0000256" key="1">
    <source>
        <dbReference type="SAM" id="Phobius"/>
    </source>
</evidence>
<keyword evidence="3" id="KW-0808">Transferase</keyword>
<dbReference type="GO" id="GO:0016746">
    <property type="term" value="F:acyltransferase activity"/>
    <property type="evidence" value="ECO:0007669"/>
    <property type="project" value="UniProtKB-KW"/>
</dbReference>
<keyword evidence="3" id="KW-0012">Acyltransferase</keyword>
<dbReference type="CDD" id="cd07990">
    <property type="entry name" value="LPLAT_LCLAT1-like"/>
    <property type="match status" value="1"/>
</dbReference>
<feature type="domain" description="Phospholipid/glycerol acyltransferase" evidence="2">
    <location>
        <begin position="90"/>
        <end position="232"/>
    </location>
</feature>
<dbReference type="EMBL" id="JAAVXB010000002">
    <property type="protein sequence ID" value="NKF21609.1"/>
    <property type="molecule type" value="Genomic_DNA"/>
</dbReference>
<dbReference type="AlphaFoldDB" id="A0A970B7V1"/>
<keyword evidence="1" id="KW-1133">Transmembrane helix</keyword>
<organism evidence="3 4">
    <name type="scientific">Solimonas marina</name>
    <dbReference type="NCBI Taxonomy" id="2714601"/>
    <lineage>
        <taxon>Bacteria</taxon>
        <taxon>Pseudomonadati</taxon>
        <taxon>Pseudomonadota</taxon>
        <taxon>Gammaproteobacteria</taxon>
        <taxon>Nevskiales</taxon>
        <taxon>Nevskiaceae</taxon>
        <taxon>Solimonas</taxon>
    </lineage>
</organism>
<proteinExistence type="predicted"/>
<dbReference type="RefSeq" id="WP_168146859.1">
    <property type="nucleotide sequence ID" value="NZ_JAAVXB010000002.1"/>
</dbReference>
<feature type="transmembrane region" description="Helical" evidence="1">
    <location>
        <begin position="12"/>
        <end position="35"/>
    </location>
</feature>
<accession>A0A970B7V1</accession>
<dbReference type="Proteomes" id="UP000653472">
    <property type="component" value="Unassembled WGS sequence"/>
</dbReference>
<evidence type="ECO:0000259" key="2">
    <source>
        <dbReference type="SMART" id="SM00563"/>
    </source>
</evidence>
<keyword evidence="4" id="KW-1185">Reference proteome</keyword>
<dbReference type="Pfam" id="PF01553">
    <property type="entry name" value="Acyltransferase"/>
    <property type="match status" value="1"/>
</dbReference>
<sequence>MLHWLPAPLLGVVSSLMLVLNTLLWIVPVYGQILLKLLTPKKSRARHLISAGIAWACQHWALFNVWITDSLMRIDWDVRMEAEIDPKGQYLVCANHQTWNDILGLIRAFGTRAPFFKFFLKRELIYVPVLGLAWWGLDYPFMARHTKEQIARNPALKGKDIEATRRACEAFRDQPALILNFLEGTRFTPAKQARQKSPYQHLLRPKSGGFAFALSALGERLHSLIDVTIVYPDGPVGFWDFLCGRMRRVIIEVRKLEVPSELFHGSYENDPEFRARFHSWIGALWQRKDRRIAELLAETRTTAA</sequence>
<comment type="caution">
    <text evidence="3">The sequence shown here is derived from an EMBL/GenBank/DDBJ whole genome shotgun (WGS) entry which is preliminary data.</text>
</comment>
<dbReference type="PANTHER" id="PTHR10983:SF16">
    <property type="entry name" value="LYSOCARDIOLIPIN ACYLTRANSFERASE 1"/>
    <property type="match status" value="1"/>
</dbReference>
<name>A0A970B7V1_9GAMM</name>
<dbReference type="SMART" id="SM00563">
    <property type="entry name" value="PlsC"/>
    <property type="match status" value="1"/>
</dbReference>
<gene>
    <name evidence="3" type="ORF">G7Y82_04715</name>
</gene>
<dbReference type="SUPFAM" id="SSF69593">
    <property type="entry name" value="Glycerol-3-phosphate (1)-acyltransferase"/>
    <property type="match status" value="1"/>
</dbReference>
<keyword evidence="1" id="KW-0472">Membrane</keyword>
<evidence type="ECO:0000313" key="4">
    <source>
        <dbReference type="Proteomes" id="UP000653472"/>
    </source>
</evidence>
<protein>
    <submittedName>
        <fullName evidence="3">Acyltransferase</fullName>
    </submittedName>
</protein>
<dbReference type="NCBIfam" id="NF010621">
    <property type="entry name" value="PRK14014.1"/>
    <property type="match status" value="1"/>
</dbReference>
<evidence type="ECO:0000313" key="3">
    <source>
        <dbReference type="EMBL" id="NKF21609.1"/>
    </source>
</evidence>
<dbReference type="InterPro" id="IPR002123">
    <property type="entry name" value="Plipid/glycerol_acylTrfase"/>
</dbReference>
<reference evidence="3" key="1">
    <citation type="submission" date="2020-03" db="EMBL/GenBank/DDBJ databases">
        <title>Solimonas marina sp. nov., isolated from deep seawater of the Pacific Ocean.</title>
        <authorList>
            <person name="Liu X."/>
            <person name="Lai Q."/>
            <person name="Sun F."/>
            <person name="Gai Y."/>
            <person name="Li G."/>
            <person name="Shao Z."/>
        </authorList>
    </citation>
    <scope>NUCLEOTIDE SEQUENCE</scope>
    <source>
        <strain evidence="3">C16B3</strain>
    </source>
</reference>